<evidence type="ECO:0000256" key="3">
    <source>
        <dbReference type="ARBA" id="ARBA00022475"/>
    </source>
</evidence>
<dbReference type="InterPro" id="IPR001460">
    <property type="entry name" value="PCN-bd_Tpept"/>
</dbReference>
<dbReference type="PANTHER" id="PTHR30627:SF2">
    <property type="entry name" value="PEPTIDOGLYCAN D,D-TRANSPEPTIDASE MRDA"/>
    <property type="match status" value="1"/>
</dbReference>
<evidence type="ECO:0000256" key="8">
    <source>
        <dbReference type="ARBA" id="ARBA00022989"/>
    </source>
</evidence>
<dbReference type="GO" id="GO:0005886">
    <property type="term" value="C:plasma membrane"/>
    <property type="evidence" value="ECO:0007669"/>
    <property type="project" value="UniProtKB-SubCell"/>
</dbReference>
<evidence type="ECO:0000313" key="14">
    <source>
        <dbReference type="EMBL" id="TXF90064.1"/>
    </source>
</evidence>
<feature type="domain" description="Penicillin-binding protein dimerisation" evidence="13">
    <location>
        <begin position="56"/>
        <end position="229"/>
    </location>
</feature>
<keyword evidence="4" id="KW-0378">Hydrolase</keyword>
<dbReference type="Gene3D" id="3.90.1310.10">
    <property type="entry name" value="Penicillin-binding protein 2a (Domain 2)"/>
    <property type="match status" value="1"/>
</dbReference>
<evidence type="ECO:0000256" key="10">
    <source>
        <dbReference type="ARBA" id="ARBA00023316"/>
    </source>
</evidence>
<feature type="domain" description="Penicillin-binding protein transpeptidase" evidence="12">
    <location>
        <begin position="262"/>
        <end position="590"/>
    </location>
</feature>
<protein>
    <submittedName>
        <fullName evidence="14">Penicillin-binding protein 2</fullName>
    </submittedName>
</protein>
<sequence>MQSLQNTTNLDNRGAIIRVIFLMVAALLLGKAAQLQLFDAEFRARAERVGSGKVTLYPARGLMVDRNNKRLTVNEPVYQIEMTYRDFAKHSATFDTTAFCELLRITPEYFVESIPKVWGHKYTERKPFIFLPNVPPHVYATFQENLFRFPGFSASLRSMRGYTHRSAAHILGYMSEVNQKAIDEGEGRYVTGDYHGLSGLEYQYEEMLRGEKGEKWLYLDRLGRDVGNVQNENEAVVGSDLMTTIDLDLQEYGESLMVNKVGAVIAIEPATGEILSMISAPTYDPNALRIGRGRGQAFTSLQRDTLQPLLNRAINGKYAPGSPFKTLVALIGLQSGTLIPDRGMACNGGFWSGGKMLLGCHHHPYINNVEQAIAQSCNNYFVTAWLENVNRHGSDQSTKGLKEFNDYLYQFGLGQKLGIDFPGEIKGFIPDSAFLHSQHSEERRWKAIWNRSLAIGQGEYEMTSLQIANFIAAIANRGHWYTPHLVKGARVGNDREQQRLNIERHDIAIDRQHFETVVSGMRQTVLNGTARIAQIPDIEICGKTGTVQNWKGKDHSVFTAFAPMHDPKIAILVYIENGGFGGTIAAPIASLMTERYLNGKIADNRKWLEQRMLDTDMTSRGETSIREVK</sequence>
<dbReference type="GO" id="GO:0008658">
    <property type="term" value="F:penicillin binding"/>
    <property type="evidence" value="ECO:0007669"/>
    <property type="project" value="InterPro"/>
</dbReference>
<dbReference type="SUPFAM" id="SSF56519">
    <property type="entry name" value="Penicillin binding protein dimerisation domain"/>
    <property type="match status" value="1"/>
</dbReference>
<dbReference type="AlphaFoldDB" id="A0A5C7FWS8"/>
<evidence type="ECO:0000259" key="13">
    <source>
        <dbReference type="Pfam" id="PF03717"/>
    </source>
</evidence>
<dbReference type="InterPro" id="IPR012338">
    <property type="entry name" value="Beta-lactam/transpept-like"/>
</dbReference>
<dbReference type="SUPFAM" id="SSF56601">
    <property type="entry name" value="beta-lactamase/transpeptidase-like"/>
    <property type="match status" value="1"/>
</dbReference>
<evidence type="ECO:0000313" key="15">
    <source>
        <dbReference type="Proteomes" id="UP000321907"/>
    </source>
</evidence>
<proteinExistence type="predicted"/>
<dbReference type="GO" id="GO:0071972">
    <property type="term" value="F:peptidoglycan L,D-transpeptidase activity"/>
    <property type="evidence" value="ECO:0007669"/>
    <property type="project" value="TreeGrafter"/>
</dbReference>
<evidence type="ECO:0000256" key="4">
    <source>
        <dbReference type="ARBA" id="ARBA00022645"/>
    </source>
</evidence>
<name>A0A5C7FWS8_9BACT</name>
<dbReference type="PANTHER" id="PTHR30627">
    <property type="entry name" value="PEPTIDOGLYCAN D,D-TRANSPEPTIDASE"/>
    <property type="match status" value="1"/>
</dbReference>
<evidence type="ECO:0000259" key="12">
    <source>
        <dbReference type="Pfam" id="PF00905"/>
    </source>
</evidence>
<keyword evidence="8 11" id="KW-1133">Transmembrane helix</keyword>
<comment type="caution">
    <text evidence="14">The sequence shown here is derived from an EMBL/GenBank/DDBJ whole genome shotgun (WGS) entry which is preliminary data.</text>
</comment>
<dbReference type="Pfam" id="PF03717">
    <property type="entry name" value="PBP_dimer"/>
    <property type="match status" value="1"/>
</dbReference>
<evidence type="ECO:0000256" key="1">
    <source>
        <dbReference type="ARBA" id="ARBA00004167"/>
    </source>
</evidence>
<dbReference type="Gene3D" id="3.40.710.10">
    <property type="entry name" value="DD-peptidase/beta-lactamase superfamily"/>
    <property type="match status" value="1"/>
</dbReference>
<keyword evidence="6" id="KW-0133">Cell shape</keyword>
<keyword evidence="4" id="KW-0121">Carboxypeptidase</keyword>
<evidence type="ECO:0000256" key="6">
    <source>
        <dbReference type="ARBA" id="ARBA00022960"/>
    </source>
</evidence>
<comment type="subcellular location">
    <subcellularLocation>
        <location evidence="2">Cell membrane</location>
    </subcellularLocation>
    <subcellularLocation>
        <location evidence="1">Membrane</location>
        <topology evidence="1">Single-pass membrane protein</topology>
    </subcellularLocation>
</comment>
<dbReference type="GO" id="GO:0009252">
    <property type="term" value="P:peptidoglycan biosynthetic process"/>
    <property type="evidence" value="ECO:0007669"/>
    <property type="project" value="UniProtKB-KW"/>
</dbReference>
<dbReference type="EMBL" id="VOXD01000009">
    <property type="protein sequence ID" value="TXF90064.1"/>
    <property type="molecule type" value="Genomic_DNA"/>
</dbReference>
<dbReference type="GO" id="GO:0008360">
    <property type="term" value="P:regulation of cell shape"/>
    <property type="evidence" value="ECO:0007669"/>
    <property type="project" value="UniProtKB-KW"/>
</dbReference>
<keyword evidence="4" id="KW-0645">Protease</keyword>
<dbReference type="RefSeq" id="WP_147930103.1">
    <property type="nucleotide sequence ID" value="NZ_VOXD01000009.1"/>
</dbReference>
<keyword evidence="3" id="KW-1003">Cell membrane</keyword>
<dbReference type="InterPro" id="IPR005311">
    <property type="entry name" value="PBP_dimer"/>
</dbReference>
<accession>A0A5C7FWS8</accession>
<evidence type="ECO:0000256" key="5">
    <source>
        <dbReference type="ARBA" id="ARBA00022692"/>
    </source>
</evidence>
<evidence type="ECO:0000256" key="2">
    <source>
        <dbReference type="ARBA" id="ARBA00004236"/>
    </source>
</evidence>
<feature type="transmembrane region" description="Helical" evidence="11">
    <location>
        <begin position="15"/>
        <end position="33"/>
    </location>
</feature>
<dbReference type="Pfam" id="PF00905">
    <property type="entry name" value="Transpeptidase"/>
    <property type="match status" value="1"/>
</dbReference>
<evidence type="ECO:0000256" key="7">
    <source>
        <dbReference type="ARBA" id="ARBA00022984"/>
    </source>
</evidence>
<evidence type="ECO:0000256" key="9">
    <source>
        <dbReference type="ARBA" id="ARBA00023136"/>
    </source>
</evidence>
<dbReference type="InterPro" id="IPR050515">
    <property type="entry name" value="Beta-lactam/transpept"/>
</dbReference>
<keyword evidence="15" id="KW-1185">Reference proteome</keyword>
<evidence type="ECO:0000256" key="11">
    <source>
        <dbReference type="SAM" id="Phobius"/>
    </source>
</evidence>
<keyword evidence="7" id="KW-0573">Peptidoglycan synthesis</keyword>
<keyword evidence="5 11" id="KW-0812">Transmembrane</keyword>
<organism evidence="14 15">
    <name type="scientific">Neolewinella aurantiaca</name>
    <dbReference type="NCBI Taxonomy" id="2602767"/>
    <lineage>
        <taxon>Bacteria</taxon>
        <taxon>Pseudomonadati</taxon>
        <taxon>Bacteroidota</taxon>
        <taxon>Saprospiria</taxon>
        <taxon>Saprospirales</taxon>
        <taxon>Lewinellaceae</taxon>
        <taxon>Neolewinella</taxon>
    </lineage>
</organism>
<keyword evidence="9 11" id="KW-0472">Membrane</keyword>
<dbReference type="InterPro" id="IPR036138">
    <property type="entry name" value="PBP_dimer_sf"/>
</dbReference>
<dbReference type="Proteomes" id="UP000321907">
    <property type="component" value="Unassembled WGS sequence"/>
</dbReference>
<gene>
    <name evidence="14" type="ORF">FUA23_07430</name>
</gene>
<dbReference type="OrthoDB" id="9766847at2"/>
<keyword evidence="10" id="KW-0961">Cell wall biogenesis/degradation</keyword>
<dbReference type="GO" id="GO:0071555">
    <property type="term" value="P:cell wall organization"/>
    <property type="evidence" value="ECO:0007669"/>
    <property type="project" value="UniProtKB-KW"/>
</dbReference>
<reference evidence="14 15" key="1">
    <citation type="submission" date="2019-08" db="EMBL/GenBank/DDBJ databases">
        <title>Lewinella sp. strain SSH13 Genome sequencing and assembly.</title>
        <authorList>
            <person name="Kim I."/>
        </authorList>
    </citation>
    <scope>NUCLEOTIDE SEQUENCE [LARGE SCALE GENOMIC DNA]</scope>
    <source>
        <strain evidence="14 15">SSH13</strain>
    </source>
</reference>